<sequence>MGIKLMPIVSAMTVLATSGAIASEAMAQASDVNSLETRSIPEAMNDLFYHHSGTYFENRTAWRQLSYMVGPGGWDSARFPEREIAWDADAIHRAHTALMAIQNTSDPTIRVPDLPSPFTTSVQLMPSNQAGTRVMGTEFVFETLPMR</sequence>
<dbReference type="RefSeq" id="WP_080810529.1">
    <property type="nucleotide sequence ID" value="NZ_CP021983.2"/>
</dbReference>
<name>A0A1Z3HIV5_9CYAN</name>
<dbReference type="Proteomes" id="UP000191901">
    <property type="component" value="Chromosome"/>
</dbReference>
<dbReference type="EMBL" id="CP021983">
    <property type="protein sequence ID" value="ASC70231.1"/>
    <property type="molecule type" value="Genomic_DNA"/>
</dbReference>
<dbReference type="OrthoDB" id="468477at2"/>
<dbReference type="KEGG" id="hhg:XM38_011670"/>
<keyword evidence="1" id="KW-0732">Signal</keyword>
<accession>A0A1Z3HIV5</accession>
<feature type="chain" id="PRO_5013300667" evidence="1">
    <location>
        <begin position="23"/>
        <end position="147"/>
    </location>
</feature>
<feature type="signal peptide" evidence="1">
    <location>
        <begin position="1"/>
        <end position="22"/>
    </location>
</feature>
<gene>
    <name evidence="2" type="ORF">XM38_011670</name>
</gene>
<reference evidence="2 3" key="1">
    <citation type="journal article" date="2016" name="Biochim. Biophys. Acta">
        <title>Characterization of red-shifted phycobilisomes isolated from the chlorophyll f-containing cyanobacterium Halomicronema hongdechloris.</title>
        <authorList>
            <person name="Li Y."/>
            <person name="Lin Y."/>
            <person name="Garvey C.J."/>
            <person name="Birch D."/>
            <person name="Corkery R.W."/>
            <person name="Loughlin P.C."/>
            <person name="Scheer H."/>
            <person name="Willows R.D."/>
            <person name="Chen M."/>
        </authorList>
    </citation>
    <scope>NUCLEOTIDE SEQUENCE [LARGE SCALE GENOMIC DNA]</scope>
    <source>
        <strain evidence="2 3">C2206</strain>
    </source>
</reference>
<organism evidence="2 3">
    <name type="scientific">Halomicronema hongdechloris C2206</name>
    <dbReference type="NCBI Taxonomy" id="1641165"/>
    <lineage>
        <taxon>Bacteria</taxon>
        <taxon>Bacillati</taxon>
        <taxon>Cyanobacteriota</taxon>
        <taxon>Cyanophyceae</taxon>
        <taxon>Nodosilineales</taxon>
        <taxon>Nodosilineaceae</taxon>
        <taxon>Halomicronema</taxon>
    </lineage>
</organism>
<keyword evidence="3" id="KW-1185">Reference proteome</keyword>
<evidence type="ECO:0000313" key="3">
    <source>
        <dbReference type="Proteomes" id="UP000191901"/>
    </source>
</evidence>
<proteinExistence type="predicted"/>
<evidence type="ECO:0000313" key="2">
    <source>
        <dbReference type="EMBL" id="ASC70231.1"/>
    </source>
</evidence>
<dbReference type="AlphaFoldDB" id="A0A1Z3HIV5"/>
<evidence type="ECO:0000256" key="1">
    <source>
        <dbReference type="SAM" id="SignalP"/>
    </source>
</evidence>
<protein>
    <submittedName>
        <fullName evidence="2">Uncharacterized protein</fullName>
    </submittedName>
</protein>